<keyword evidence="2" id="KW-1003">Cell membrane</keyword>
<dbReference type="Gene3D" id="3.40.50.1000">
    <property type="entry name" value="HAD superfamily/HAD-like"/>
    <property type="match status" value="1"/>
</dbReference>
<evidence type="ECO:0000256" key="3">
    <source>
        <dbReference type="SAM" id="Phobius"/>
    </source>
</evidence>
<feature type="transmembrane region" description="Helical" evidence="3">
    <location>
        <begin position="175"/>
        <end position="192"/>
    </location>
</feature>
<proteinExistence type="predicted"/>
<dbReference type="SUPFAM" id="SSF56784">
    <property type="entry name" value="HAD-like"/>
    <property type="match status" value="1"/>
</dbReference>
<dbReference type="InterPro" id="IPR036412">
    <property type="entry name" value="HAD-like_sf"/>
</dbReference>
<evidence type="ECO:0000256" key="1">
    <source>
        <dbReference type="ARBA" id="ARBA00004651"/>
    </source>
</evidence>
<evidence type="ECO:0000259" key="4">
    <source>
        <dbReference type="Pfam" id="PF00689"/>
    </source>
</evidence>
<protein>
    <submittedName>
        <fullName evidence="5">HAD-IC family P-type ATPase</fullName>
    </submittedName>
</protein>
<dbReference type="InterPro" id="IPR023214">
    <property type="entry name" value="HAD_sf"/>
</dbReference>
<comment type="subcellular location">
    <subcellularLocation>
        <location evidence="1">Cell membrane</location>
        <topology evidence="1">Multi-pass membrane protein</topology>
    </subcellularLocation>
</comment>
<dbReference type="Proteomes" id="UP001231109">
    <property type="component" value="Unassembled WGS sequence"/>
</dbReference>
<keyword evidence="3" id="KW-0812">Transmembrane</keyword>
<dbReference type="EMBL" id="JAPJDZ010000328">
    <property type="protein sequence ID" value="MDP5138827.1"/>
    <property type="molecule type" value="Genomic_DNA"/>
</dbReference>
<name>A0ABT9I620_9GAMM</name>
<dbReference type="PANTHER" id="PTHR43294:SF21">
    <property type="entry name" value="CATION TRANSPORTING ATPASE"/>
    <property type="match status" value="1"/>
</dbReference>
<evidence type="ECO:0000313" key="6">
    <source>
        <dbReference type="Proteomes" id="UP001231109"/>
    </source>
</evidence>
<gene>
    <name evidence="5" type="ORF">ORJ04_23040</name>
</gene>
<dbReference type="PRINTS" id="PR00119">
    <property type="entry name" value="CATATPASE"/>
</dbReference>
<organism evidence="5 6">
    <name type="scientific">Rheinheimera baltica</name>
    <dbReference type="NCBI Taxonomy" id="67576"/>
    <lineage>
        <taxon>Bacteria</taxon>
        <taxon>Pseudomonadati</taxon>
        <taxon>Pseudomonadota</taxon>
        <taxon>Gammaproteobacteria</taxon>
        <taxon>Chromatiales</taxon>
        <taxon>Chromatiaceae</taxon>
        <taxon>Rheinheimera</taxon>
    </lineage>
</organism>
<evidence type="ECO:0000256" key="2">
    <source>
        <dbReference type="ARBA" id="ARBA00022475"/>
    </source>
</evidence>
<dbReference type="Gene3D" id="1.20.1110.10">
    <property type="entry name" value="Calcium-transporting ATPase, transmembrane domain"/>
    <property type="match status" value="2"/>
</dbReference>
<dbReference type="NCBIfam" id="TIGR01494">
    <property type="entry name" value="ATPase_P-type"/>
    <property type="match status" value="1"/>
</dbReference>
<dbReference type="PANTHER" id="PTHR43294">
    <property type="entry name" value="SODIUM/POTASSIUM-TRANSPORTING ATPASE SUBUNIT ALPHA"/>
    <property type="match status" value="1"/>
</dbReference>
<accession>A0ABT9I620</accession>
<dbReference type="Pfam" id="PF00702">
    <property type="entry name" value="Hydrolase"/>
    <property type="match status" value="1"/>
</dbReference>
<dbReference type="InterPro" id="IPR050510">
    <property type="entry name" value="Cation_transp_ATPase_P-type"/>
</dbReference>
<feature type="transmembrane region" description="Helical" evidence="3">
    <location>
        <begin position="212"/>
        <end position="236"/>
    </location>
</feature>
<dbReference type="InterPro" id="IPR001757">
    <property type="entry name" value="P_typ_ATPase"/>
</dbReference>
<dbReference type="InterPro" id="IPR006068">
    <property type="entry name" value="ATPase_P-typ_cation-transptr_C"/>
</dbReference>
<reference evidence="5 6" key="1">
    <citation type="submission" date="2022-11" db="EMBL/GenBank/DDBJ databases">
        <title>Viruses from the air-sea interface of a natural surface slick.</title>
        <authorList>
            <person name="Rahlff J."/>
            <person name="Holmfeldt K."/>
        </authorList>
    </citation>
    <scope>NUCLEOTIDE SEQUENCE [LARGE SCALE GENOMIC DNA]</scope>
    <source>
        <strain evidence="5 6">SMS4</strain>
    </source>
</reference>
<dbReference type="Pfam" id="PF00689">
    <property type="entry name" value="Cation_ATPase_C"/>
    <property type="match status" value="1"/>
</dbReference>
<keyword evidence="6" id="KW-1185">Reference proteome</keyword>
<keyword evidence="3" id="KW-1133">Transmembrane helix</keyword>
<comment type="caution">
    <text evidence="5">The sequence shown here is derived from an EMBL/GenBank/DDBJ whole genome shotgun (WGS) entry which is preliminary data.</text>
</comment>
<sequence length="241" mass="26180">MADPLRQTARPAISQCLAAGIRVIMITGDYPATALSIAEQCGLDVSAGVLTGEDIDALEEVQLQQRLRQATVFCRVQPEQKLRLVQTLKNAGEIVAMTGDDVNDAPALKAEHIGIAMGGRGTDVARESAALVLLDDDFGSIVAAVRLGRRIVDNIRKAVVFVVATLWSGLAEQQARALTFSAMIIGDIWLIFINRSWSLPLVKSISLPNPALWWVVACGLMMLALALFLPFMNTLFHFERP</sequence>
<evidence type="ECO:0000313" key="5">
    <source>
        <dbReference type="EMBL" id="MDP5138827.1"/>
    </source>
</evidence>
<keyword evidence="3" id="KW-0472">Membrane</keyword>
<feature type="domain" description="Cation-transporting P-type ATPase C-terminal" evidence="4">
    <location>
        <begin position="160"/>
        <end position="239"/>
    </location>
</feature>
<feature type="non-terminal residue" evidence="5">
    <location>
        <position position="241"/>
    </location>
</feature>